<dbReference type="PANTHER" id="PTHR32071:SF95">
    <property type="entry name" value="DNA-BINDING TRANSCRIPTIONAL REGULATOR NTRC"/>
    <property type="match status" value="1"/>
</dbReference>
<organism evidence="11 12">
    <name type="scientific">Rhizobium leguminosarum</name>
    <dbReference type="NCBI Taxonomy" id="384"/>
    <lineage>
        <taxon>Bacteria</taxon>
        <taxon>Pseudomonadati</taxon>
        <taxon>Pseudomonadota</taxon>
        <taxon>Alphaproteobacteria</taxon>
        <taxon>Hyphomicrobiales</taxon>
        <taxon>Rhizobiaceae</taxon>
        <taxon>Rhizobium/Agrobacterium group</taxon>
        <taxon>Rhizobium</taxon>
    </lineage>
</organism>
<keyword evidence="7" id="KW-0902">Two-component regulatory system</keyword>
<dbReference type="GO" id="GO:0043565">
    <property type="term" value="F:sequence-specific DNA binding"/>
    <property type="evidence" value="ECO:0007669"/>
    <property type="project" value="InterPro"/>
</dbReference>
<keyword evidence="3" id="KW-0678">Repressor</keyword>
<evidence type="ECO:0000256" key="7">
    <source>
        <dbReference type="ARBA" id="ARBA00023012"/>
    </source>
</evidence>
<dbReference type="PANTHER" id="PTHR32071">
    <property type="entry name" value="TRANSCRIPTIONAL REGULATORY PROTEIN"/>
    <property type="match status" value="1"/>
</dbReference>
<dbReference type="GO" id="GO:0006355">
    <property type="term" value="P:regulation of DNA-templated transcription"/>
    <property type="evidence" value="ECO:0007669"/>
    <property type="project" value="InterPro"/>
</dbReference>
<evidence type="ECO:0000256" key="1">
    <source>
        <dbReference type="ARBA" id="ARBA00004496"/>
    </source>
</evidence>
<evidence type="ECO:0000313" key="12">
    <source>
        <dbReference type="Proteomes" id="UP000538507"/>
    </source>
</evidence>
<keyword evidence="9" id="KW-0010">Activator</keyword>
<evidence type="ECO:0000256" key="9">
    <source>
        <dbReference type="ARBA" id="ARBA00023159"/>
    </source>
</evidence>
<keyword evidence="2" id="KW-0963">Cytoplasm</keyword>
<dbReference type="EMBL" id="JACIGO010000002">
    <property type="protein sequence ID" value="MBB4290488.1"/>
    <property type="molecule type" value="Genomic_DNA"/>
</dbReference>
<evidence type="ECO:0000256" key="2">
    <source>
        <dbReference type="ARBA" id="ARBA00022490"/>
    </source>
</evidence>
<dbReference type="InterPro" id="IPR002078">
    <property type="entry name" value="Sigma_54_int"/>
</dbReference>
<dbReference type="Gene3D" id="3.40.50.300">
    <property type="entry name" value="P-loop containing nucleotide triphosphate hydrolases"/>
    <property type="match status" value="1"/>
</dbReference>
<evidence type="ECO:0000256" key="4">
    <source>
        <dbReference type="ARBA" id="ARBA00022553"/>
    </source>
</evidence>
<keyword evidence="4" id="KW-0597">Phosphoprotein</keyword>
<evidence type="ECO:0000256" key="6">
    <source>
        <dbReference type="ARBA" id="ARBA00022840"/>
    </source>
</evidence>
<dbReference type="SUPFAM" id="SSF46689">
    <property type="entry name" value="Homeodomain-like"/>
    <property type="match status" value="1"/>
</dbReference>
<dbReference type="InterPro" id="IPR009057">
    <property type="entry name" value="Homeodomain-like_sf"/>
</dbReference>
<comment type="subcellular location">
    <subcellularLocation>
        <location evidence="1">Cytoplasm</location>
    </subcellularLocation>
</comment>
<gene>
    <name evidence="11" type="ORF">GGE16_002528</name>
</gene>
<dbReference type="Proteomes" id="UP000538507">
    <property type="component" value="Unassembled WGS sequence"/>
</dbReference>
<comment type="caution">
    <text evidence="11">The sequence shown here is derived from an EMBL/GenBank/DDBJ whole genome shotgun (WGS) entry which is preliminary data.</text>
</comment>
<keyword evidence="6" id="KW-0067">ATP-binding</keyword>
<dbReference type="AlphaFoldDB" id="A0AAE2SX78"/>
<feature type="domain" description="Sigma-54 factor interaction" evidence="10">
    <location>
        <begin position="35"/>
        <end position="84"/>
    </location>
</feature>
<accession>A0AAE2SX78</accession>
<dbReference type="SUPFAM" id="SSF52540">
    <property type="entry name" value="P-loop containing nucleoside triphosphate hydrolases"/>
    <property type="match status" value="1"/>
</dbReference>
<evidence type="ECO:0000256" key="3">
    <source>
        <dbReference type="ARBA" id="ARBA00022491"/>
    </source>
</evidence>
<evidence type="ECO:0000313" key="11">
    <source>
        <dbReference type="EMBL" id="MBB4290488.1"/>
    </source>
</evidence>
<proteinExistence type="predicted"/>
<dbReference type="Pfam" id="PF00158">
    <property type="entry name" value="Sigma54_activat"/>
    <property type="match status" value="1"/>
</dbReference>
<dbReference type="InterPro" id="IPR002197">
    <property type="entry name" value="HTH_Fis"/>
</dbReference>
<dbReference type="Pfam" id="PF02954">
    <property type="entry name" value="HTH_8"/>
    <property type="match status" value="1"/>
</dbReference>
<dbReference type="GO" id="GO:0005737">
    <property type="term" value="C:cytoplasm"/>
    <property type="evidence" value="ECO:0007669"/>
    <property type="project" value="UniProtKB-SubCell"/>
</dbReference>
<dbReference type="GO" id="GO:0005524">
    <property type="term" value="F:ATP binding"/>
    <property type="evidence" value="ECO:0007669"/>
    <property type="project" value="UniProtKB-KW"/>
</dbReference>
<dbReference type="Gene3D" id="1.10.10.60">
    <property type="entry name" value="Homeodomain-like"/>
    <property type="match status" value="1"/>
</dbReference>
<sequence>MHVAWRGTSMRVEGFSASSRIEPAFVEGRRQASSRRSACGRTLIRTDVRIVAATNKDLKQAINQGLFRQDLYYRFNVVPLRLPPPGLYDRVLTEMEYPLILAALTATRGNQIKAADLLGLNRNTLRKKIRELGVSVYRSSRTA</sequence>
<evidence type="ECO:0000256" key="8">
    <source>
        <dbReference type="ARBA" id="ARBA00023125"/>
    </source>
</evidence>
<protein>
    <submittedName>
        <fullName evidence="11">DNA-binding NtrC family response regulator</fullName>
    </submittedName>
</protein>
<name>A0AAE2SX78_RHILE</name>
<evidence type="ECO:0000259" key="10">
    <source>
        <dbReference type="PROSITE" id="PS50045"/>
    </source>
</evidence>
<dbReference type="PROSITE" id="PS50045">
    <property type="entry name" value="SIGMA54_INTERACT_4"/>
    <property type="match status" value="1"/>
</dbReference>
<dbReference type="GO" id="GO:0000160">
    <property type="term" value="P:phosphorelay signal transduction system"/>
    <property type="evidence" value="ECO:0007669"/>
    <property type="project" value="UniProtKB-KW"/>
</dbReference>
<dbReference type="PRINTS" id="PR01590">
    <property type="entry name" value="HTHFIS"/>
</dbReference>
<keyword evidence="8 11" id="KW-0238">DNA-binding</keyword>
<evidence type="ECO:0000256" key="5">
    <source>
        <dbReference type="ARBA" id="ARBA00022741"/>
    </source>
</evidence>
<keyword evidence="5" id="KW-0547">Nucleotide-binding</keyword>
<dbReference type="InterPro" id="IPR027417">
    <property type="entry name" value="P-loop_NTPase"/>
</dbReference>
<reference evidence="11 12" key="1">
    <citation type="submission" date="2020-08" db="EMBL/GenBank/DDBJ databases">
        <title>Genomic Encyclopedia of Type Strains, Phase IV (KMG-V): Genome sequencing to study the core and pangenomes of soil and plant-associated prokaryotes.</title>
        <authorList>
            <person name="Whitman W."/>
        </authorList>
    </citation>
    <scope>NUCLEOTIDE SEQUENCE [LARGE SCALE GENOMIC DNA]</scope>
    <source>
        <strain evidence="11 12">SEMIA 415</strain>
    </source>
</reference>